<reference evidence="1" key="2">
    <citation type="journal article" date="2024" name="Plant">
        <title>Genomic evolution and insights into agronomic trait innovations of Sesamum species.</title>
        <authorList>
            <person name="Miao H."/>
            <person name="Wang L."/>
            <person name="Qu L."/>
            <person name="Liu H."/>
            <person name="Sun Y."/>
            <person name="Le M."/>
            <person name="Wang Q."/>
            <person name="Wei S."/>
            <person name="Zheng Y."/>
            <person name="Lin W."/>
            <person name="Duan Y."/>
            <person name="Cao H."/>
            <person name="Xiong S."/>
            <person name="Wang X."/>
            <person name="Wei L."/>
            <person name="Li C."/>
            <person name="Ma Q."/>
            <person name="Ju M."/>
            <person name="Zhao R."/>
            <person name="Li G."/>
            <person name="Mu C."/>
            <person name="Tian Q."/>
            <person name="Mei H."/>
            <person name="Zhang T."/>
            <person name="Gao T."/>
            <person name="Zhang H."/>
        </authorList>
    </citation>
    <scope>NUCLEOTIDE SEQUENCE</scope>
    <source>
        <strain evidence="1">G01</strain>
    </source>
</reference>
<sequence>MGESEGKLHAIMISVPYQGHINPFVNLALNIASKAFAITFVRHKLSKAHHSNTTEVHFFSVARETGLDIRYTKTNDGYPLEFDRDLHQLEYYNSLYHDFPARVDEFDGNIIQSDPYSIRFLLLTLFIIGQQPLCNYS</sequence>
<organism evidence="1">
    <name type="scientific">Sesamum angustifolium</name>
    <dbReference type="NCBI Taxonomy" id="2727405"/>
    <lineage>
        <taxon>Eukaryota</taxon>
        <taxon>Viridiplantae</taxon>
        <taxon>Streptophyta</taxon>
        <taxon>Embryophyta</taxon>
        <taxon>Tracheophyta</taxon>
        <taxon>Spermatophyta</taxon>
        <taxon>Magnoliopsida</taxon>
        <taxon>eudicotyledons</taxon>
        <taxon>Gunneridae</taxon>
        <taxon>Pentapetalae</taxon>
        <taxon>asterids</taxon>
        <taxon>lamiids</taxon>
        <taxon>Lamiales</taxon>
        <taxon>Pedaliaceae</taxon>
        <taxon>Sesamum</taxon>
    </lineage>
</organism>
<accession>A0AAW2N3V9</accession>
<dbReference type="Gene3D" id="3.40.50.2000">
    <property type="entry name" value="Glycogen Phosphorylase B"/>
    <property type="match status" value="1"/>
</dbReference>
<gene>
    <name evidence="1" type="ORF">Sangu_1369600</name>
</gene>
<proteinExistence type="predicted"/>
<name>A0AAW2N3V9_9LAMI</name>
<reference evidence="1" key="1">
    <citation type="submission" date="2020-06" db="EMBL/GenBank/DDBJ databases">
        <authorList>
            <person name="Li T."/>
            <person name="Hu X."/>
            <person name="Zhang T."/>
            <person name="Song X."/>
            <person name="Zhang H."/>
            <person name="Dai N."/>
            <person name="Sheng W."/>
            <person name="Hou X."/>
            <person name="Wei L."/>
        </authorList>
    </citation>
    <scope>NUCLEOTIDE SEQUENCE</scope>
    <source>
        <strain evidence="1">G01</strain>
        <tissue evidence="1">Leaf</tissue>
    </source>
</reference>
<protein>
    <submittedName>
        <fullName evidence="1">UDP-glycosyltransferase 86A1</fullName>
    </submittedName>
</protein>
<evidence type="ECO:0000313" key="1">
    <source>
        <dbReference type="EMBL" id="KAL0338475.1"/>
    </source>
</evidence>
<comment type="caution">
    <text evidence="1">The sequence shown here is derived from an EMBL/GenBank/DDBJ whole genome shotgun (WGS) entry which is preliminary data.</text>
</comment>
<dbReference type="SUPFAM" id="SSF53756">
    <property type="entry name" value="UDP-Glycosyltransferase/glycogen phosphorylase"/>
    <property type="match status" value="1"/>
</dbReference>
<dbReference type="AlphaFoldDB" id="A0AAW2N3V9"/>
<dbReference type="EMBL" id="JACGWK010000008">
    <property type="protein sequence ID" value="KAL0338475.1"/>
    <property type="molecule type" value="Genomic_DNA"/>
</dbReference>